<evidence type="ECO:0000256" key="1">
    <source>
        <dbReference type="SAM" id="SignalP"/>
    </source>
</evidence>
<keyword evidence="1" id="KW-0732">Signal</keyword>
<dbReference type="Proteomes" id="UP000830198">
    <property type="component" value="Chromosome"/>
</dbReference>
<feature type="signal peptide" evidence="1">
    <location>
        <begin position="1"/>
        <end position="18"/>
    </location>
</feature>
<sequence>MKRILVIISMCVSIQLLAQTPTLIDRGEKLTSVQQKIKDGYTTQIGWTLKEGDIITLGKGTMPNRTFAFIYQSPVGWTSMSTMDMQISKNYLKSNLAGKTAKIKDIMPIGSRKPGYTIIAKIGLGEMVNYWVEIDNALDAGEIVPPKEFADKMPKNAPAQTVIVNQGSVADELKKLKELLDAGAITQDEYETQKKKILAQ</sequence>
<evidence type="ECO:0000313" key="4">
    <source>
        <dbReference type="Proteomes" id="UP000830198"/>
    </source>
</evidence>
<protein>
    <submittedName>
        <fullName evidence="3">SHOCT domain-containing protein</fullName>
    </submittedName>
</protein>
<keyword evidence="4" id="KW-1185">Reference proteome</keyword>
<dbReference type="Pfam" id="PF09851">
    <property type="entry name" value="SHOCT"/>
    <property type="match status" value="1"/>
</dbReference>
<evidence type="ECO:0000313" key="3">
    <source>
        <dbReference type="EMBL" id="UPK68435.1"/>
    </source>
</evidence>
<evidence type="ECO:0000259" key="2">
    <source>
        <dbReference type="Pfam" id="PF09851"/>
    </source>
</evidence>
<dbReference type="EMBL" id="CP095855">
    <property type="protein sequence ID" value="UPK68435.1"/>
    <property type="molecule type" value="Genomic_DNA"/>
</dbReference>
<gene>
    <name evidence="3" type="ORF">MYF79_26120</name>
</gene>
<organism evidence="3 4">
    <name type="scientific">Chitinophaga filiformis</name>
    <name type="common">Myxococcus filiformis</name>
    <name type="synonym">Flexibacter filiformis</name>
    <dbReference type="NCBI Taxonomy" id="104663"/>
    <lineage>
        <taxon>Bacteria</taxon>
        <taxon>Pseudomonadati</taxon>
        <taxon>Bacteroidota</taxon>
        <taxon>Chitinophagia</taxon>
        <taxon>Chitinophagales</taxon>
        <taxon>Chitinophagaceae</taxon>
        <taxon>Chitinophaga</taxon>
    </lineage>
</organism>
<dbReference type="RefSeq" id="WP_247810829.1">
    <property type="nucleotide sequence ID" value="NZ_CP095855.1"/>
</dbReference>
<reference evidence="3 4" key="1">
    <citation type="submission" date="2022-04" db="EMBL/GenBank/DDBJ databases">
        <title>The arsenic-methylating capacity of Chitinophaga filiformis YT5 during chitin decomposition.</title>
        <authorList>
            <person name="Chen G."/>
            <person name="Liang Y."/>
        </authorList>
    </citation>
    <scope>NUCLEOTIDE SEQUENCE [LARGE SCALE GENOMIC DNA]</scope>
    <source>
        <strain evidence="3 4">YT5</strain>
    </source>
</reference>
<feature type="domain" description="SHOCT" evidence="2">
    <location>
        <begin position="171"/>
        <end position="198"/>
    </location>
</feature>
<proteinExistence type="predicted"/>
<name>A0ABY4HXA3_CHIFI</name>
<dbReference type="InterPro" id="IPR018649">
    <property type="entry name" value="SHOCT"/>
</dbReference>
<feature type="chain" id="PRO_5045582546" evidence="1">
    <location>
        <begin position="19"/>
        <end position="200"/>
    </location>
</feature>
<accession>A0ABY4HXA3</accession>